<feature type="domain" description="CCD97-like C-terminal" evidence="2">
    <location>
        <begin position="133"/>
        <end position="234"/>
    </location>
</feature>
<dbReference type="STRING" id="68775.A0A5C3MER8"/>
<dbReference type="InterPro" id="IPR040233">
    <property type="entry name" value="CCD97-like_C"/>
</dbReference>
<dbReference type="Pfam" id="PF09747">
    <property type="entry name" value="CCD97-like_C"/>
    <property type="match status" value="1"/>
</dbReference>
<organism evidence="3 4">
    <name type="scientific">Crucibulum laeve</name>
    <dbReference type="NCBI Taxonomy" id="68775"/>
    <lineage>
        <taxon>Eukaryota</taxon>
        <taxon>Fungi</taxon>
        <taxon>Dikarya</taxon>
        <taxon>Basidiomycota</taxon>
        <taxon>Agaricomycotina</taxon>
        <taxon>Agaricomycetes</taxon>
        <taxon>Agaricomycetidae</taxon>
        <taxon>Agaricales</taxon>
        <taxon>Agaricineae</taxon>
        <taxon>Nidulariaceae</taxon>
        <taxon>Crucibulum</taxon>
    </lineage>
</organism>
<evidence type="ECO:0000313" key="4">
    <source>
        <dbReference type="Proteomes" id="UP000308652"/>
    </source>
</evidence>
<dbReference type="OrthoDB" id="3345311at2759"/>
<gene>
    <name evidence="3" type="ORF">BDQ12DRAFT_675459</name>
</gene>
<evidence type="ECO:0000259" key="2">
    <source>
        <dbReference type="Pfam" id="PF09747"/>
    </source>
</evidence>
<protein>
    <recommendedName>
        <fullName evidence="2">CCD97-like C-terminal domain-containing protein</fullName>
    </recommendedName>
</protein>
<evidence type="ECO:0000256" key="1">
    <source>
        <dbReference type="SAM" id="MobiDB-lite"/>
    </source>
</evidence>
<reference evidence="3 4" key="1">
    <citation type="journal article" date="2019" name="Nat. Ecol. Evol.">
        <title>Megaphylogeny resolves global patterns of mushroom evolution.</title>
        <authorList>
            <person name="Varga T."/>
            <person name="Krizsan K."/>
            <person name="Foldi C."/>
            <person name="Dima B."/>
            <person name="Sanchez-Garcia M."/>
            <person name="Sanchez-Ramirez S."/>
            <person name="Szollosi G.J."/>
            <person name="Szarkandi J.G."/>
            <person name="Papp V."/>
            <person name="Albert L."/>
            <person name="Andreopoulos W."/>
            <person name="Angelini C."/>
            <person name="Antonin V."/>
            <person name="Barry K.W."/>
            <person name="Bougher N.L."/>
            <person name="Buchanan P."/>
            <person name="Buyck B."/>
            <person name="Bense V."/>
            <person name="Catcheside P."/>
            <person name="Chovatia M."/>
            <person name="Cooper J."/>
            <person name="Damon W."/>
            <person name="Desjardin D."/>
            <person name="Finy P."/>
            <person name="Geml J."/>
            <person name="Haridas S."/>
            <person name="Hughes K."/>
            <person name="Justo A."/>
            <person name="Karasinski D."/>
            <person name="Kautmanova I."/>
            <person name="Kiss B."/>
            <person name="Kocsube S."/>
            <person name="Kotiranta H."/>
            <person name="LaButti K.M."/>
            <person name="Lechner B.E."/>
            <person name="Liimatainen K."/>
            <person name="Lipzen A."/>
            <person name="Lukacs Z."/>
            <person name="Mihaltcheva S."/>
            <person name="Morgado L.N."/>
            <person name="Niskanen T."/>
            <person name="Noordeloos M.E."/>
            <person name="Ohm R.A."/>
            <person name="Ortiz-Santana B."/>
            <person name="Ovrebo C."/>
            <person name="Racz N."/>
            <person name="Riley R."/>
            <person name="Savchenko A."/>
            <person name="Shiryaev A."/>
            <person name="Soop K."/>
            <person name="Spirin V."/>
            <person name="Szebenyi C."/>
            <person name="Tomsovsky M."/>
            <person name="Tulloss R.E."/>
            <person name="Uehling J."/>
            <person name="Grigoriev I.V."/>
            <person name="Vagvolgyi C."/>
            <person name="Papp T."/>
            <person name="Martin F.M."/>
            <person name="Miettinen O."/>
            <person name="Hibbett D.S."/>
            <person name="Nagy L.G."/>
        </authorList>
    </citation>
    <scope>NUCLEOTIDE SEQUENCE [LARGE SCALE GENOMIC DNA]</scope>
    <source>
        <strain evidence="3 4">CBS 166.37</strain>
    </source>
</reference>
<keyword evidence="4" id="KW-1185">Reference proteome</keyword>
<name>A0A5C3MER8_9AGAR</name>
<dbReference type="AlphaFoldDB" id="A0A5C3MER8"/>
<feature type="region of interest" description="Disordered" evidence="1">
    <location>
        <begin position="150"/>
        <end position="186"/>
    </location>
</feature>
<feature type="region of interest" description="Disordered" evidence="1">
    <location>
        <begin position="214"/>
        <end position="237"/>
    </location>
</feature>
<feature type="compositionally biased region" description="Acidic residues" evidence="1">
    <location>
        <begin position="156"/>
        <end position="173"/>
    </location>
</feature>
<accession>A0A5C3MER8</accession>
<dbReference type="Proteomes" id="UP000308652">
    <property type="component" value="Unassembled WGS sequence"/>
</dbReference>
<evidence type="ECO:0000313" key="3">
    <source>
        <dbReference type="EMBL" id="TFK43730.1"/>
    </source>
</evidence>
<sequence>MTSTPKLPFDENLPLLYLDLPKDYEPSPKIDAISFLTKHLPQLPPHILLKFSDITSPKQRTTIPNIRNRRLTYTNNNPPELRFYAARSNWPTLWEGRERRGIEEGNEEKEWAESRFLEGSEKHIGKLAKLLGEYEEEREAERIRIIRREKAATEFTPEEDTDSEEEEEEEEDSAPSSAPVQESQEEAQRWFERLIRERFIYGLLENIDYDKVDWDESLDIDDEREAQERWFDDDDDE</sequence>
<proteinExistence type="predicted"/>
<feature type="compositionally biased region" description="Acidic residues" evidence="1">
    <location>
        <begin position="215"/>
        <end position="237"/>
    </location>
</feature>
<dbReference type="EMBL" id="ML213591">
    <property type="protein sequence ID" value="TFK43730.1"/>
    <property type="molecule type" value="Genomic_DNA"/>
</dbReference>